<evidence type="ECO:0000313" key="2">
    <source>
        <dbReference type="Proteomes" id="UP000078512"/>
    </source>
</evidence>
<accession>A0A197JYB2</accession>
<dbReference type="OrthoDB" id="2400953at2759"/>
<evidence type="ECO:0000313" key="1">
    <source>
        <dbReference type="EMBL" id="OAQ30215.1"/>
    </source>
</evidence>
<dbReference type="Proteomes" id="UP000078512">
    <property type="component" value="Unassembled WGS sequence"/>
</dbReference>
<sequence length="257" mass="28941">MSKKRGTPGRLLVCTDFFNCSLPTRKQNLDHLRSYHDPEPFLFHNSDPSQPSVYLHRDSNKGMLLACSHPDCNHATISTWDAEQHYRTCQILHAGHLAVTTTIAAVTDGRMEHPMQLERQSHRQSPHVPQSRYYEKYTPSLSPTFTSRSSPEDLYLDLDSGGPSTGPTLTFTTVADIKTNTAATAAASAPPSTKLDEVLETMSQLTDTVTEFSKHLDTQLERMDEVGERMDWFVAQSTRSAVRMQPWRQMSSQCEPN</sequence>
<dbReference type="AlphaFoldDB" id="A0A197JYB2"/>
<reference evidence="1 2" key="1">
    <citation type="submission" date="2016-05" db="EMBL/GenBank/DDBJ databases">
        <title>Genome sequencing reveals origins of a unique bacterial endosymbiosis in the earliest lineages of terrestrial Fungi.</title>
        <authorList>
            <consortium name="DOE Joint Genome Institute"/>
            <person name="Uehling J."/>
            <person name="Gryganskyi A."/>
            <person name="Hameed K."/>
            <person name="Tschaplinski T."/>
            <person name="Misztal P."/>
            <person name="Wu S."/>
            <person name="Desiro A."/>
            <person name="Vande Pol N."/>
            <person name="Du Z.-Y."/>
            <person name="Zienkiewicz A."/>
            <person name="Zienkiewicz K."/>
            <person name="Morin E."/>
            <person name="Tisserant E."/>
            <person name="Splivallo R."/>
            <person name="Hainaut M."/>
            <person name="Henrissat B."/>
            <person name="Ohm R."/>
            <person name="Kuo A."/>
            <person name="Yan J."/>
            <person name="Lipzen A."/>
            <person name="Nolan M."/>
            <person name="Labutti K."/>
            <person name="Barry K."/>
            <person name="Goldstein A."/>
            <person name="Labbe J."/>
            <person name="Schadt C."/>
            <person name="Tuskan G."/>
            <person name="Grigoriev I."/>
            <person name="Martin F."/>
            <person name="Vilgalys R."/>
            <person name="Bonito G."/>
        </authorList>
    </citation>
    <scope>NUCLEOTIDE SEQUENCE [LARGE SCALE GENOMIC DNA]</scope>
    <source>
        <strain evidence="1 2">AG-77</strain>
    </source>
</reference>
<protein>
    <submittedName>
        <fullName evidence="1">Uncharacterized protein</fullName>
    </submittedName>
</protein>
<name>A0A197JYB2_9FUNG</name>
<dbReference type="EMBL" id="KV442036">
    <property type="protein sequence ID" value="OAQ30215.1"/>
    <property type="molecule type" value="Genomic_DNA"/>
</dbReference>
<gene>
    <name evidence="1" type="ORF">K457DRAFT_18567</name>
</gene>
<organism evidence="1 2">
    <name type="scientific">Linnemannia elongata AG-77</name>
    <dbReference type="NCBI Taxonomy" id="1314771"/>
    <lineage>
        <taxon>Eukaryota</taxon>
        <taxon>Fungi</taxon>
        <taxon>Fungi incertae sedis</taxon>
        <taxon>Mucoromycota</taxon>
        <taxon>Mortierellomycotina</taxon>
        <taxon>Mortierellomycetes</taxon>
        <taxon>Mortierellales</taxon>
        <taxon>Mortierellaceae</taxon>
        <taxon>Linnemannia</taxon>
    </lineage>
</organism>
<proteinExistence type="predicted"/>
<keyword evidence="2" id="KW-1185">Reference proteome</keyword>